<evidence type="ECO:0000313" key="2">
    <source>
        <dbReference type="Proteomes" id="UP000776164"/>
    </source>
</evidence>
<proteinExistence type="predicted"/>
<reference evidence="1 2" key="1">
    <citation type="submission" date="2021-01" db="EMBL/GenBank/DDBJ databases">
        <title>Sequencing the genomes of 1000 actinobacteria strains.</title>
        <authorList>
            <person name="Klenk H.-P."/>
        </authorList>
    </citation>
    <scope>NUCLEOTIDE SEQUENCE [LARGE SCALE GENOMIC DNA]</scope>
    <source>
        <strain evidence="1 2">DSM 13057</strain>
    </source>
</reference>
<comment type="caution">
    <text evidence="1">The sequence shown here is derived from an EMBL/GenBank/DDBJ whole genome shotgun (WGS) entry which is preliminary data.</text>
</comment>
<dbReference type="SUPFAM" id="SSF50475">
    <property type="entry name" value="FMN-binding split barrel"/>
    <property type="match status" value="1"/>
</dbReference>
<sequence length="134" mass="14671">MFDTVGTSSILDPLDAWGRLRSRGVGRLAVSDNGNPDIFPINYLASADQILIRTAPGTKLTKLMLNESVALETDHYDAEAAWSVVVKGTARHLTDEESIRAARESPLWSWMPRSTDAFVVITPTEVTGRTFAGH</sequence>
<name>A0ABS2L5J6_9MICO</name>
<dbReference type="Gene3D" id="2.30.110.10">
    <property type="entry name" value="Electron Transport, Fmn-binding Protein, Chain A"/>
    <property type="match status" value="1"/>
</dbReference>
<gene>
    <name evidence="1" type="ORF">JOE66_001971</name>
</gene>
<keyword evidence="2" id="KW-1185">Reference proteome</keyword>
<dbReference type="Proteomes" id="UP000776164">
    <property type="component" value="Unassembled WGS sequence"/>
</dbReference>
<dbReference type="Pfam" id="PF12900">
    <property type="entry name" value="Pyridox_ox_2"/>
    <property type="match status" value="1"/>
</dbReference>
<evidence type="ECO:0000313" key="1">
    <source>
        <dbReference type="EMBL" id="MBM7472337.1"/>
    </source>
</evidence>
<dbReference type="RefSeq" id="WP_205108995.1">
    <property type="nucleotide sequence ID" value="NZ_BAAAHT010000013.1"/>
</dbReference>
<dbReference type="InterPro" id="IPR024747">
    <property type="entry name" value="Pyridox_Oxase-rel"/>
</dbReference>
<dbReference type="InterPro" id="IPR012349">
    <property type="entry name" value="Split_barrel_FMN-bd"/>
</dbReference>
<protein>
    <submittedName>
        <fullName evidence="1">Nitroimidazol reductase NimA-like FMN-containing flavoprotein (Pyridoxamine 5'-phosphate oxidase superfamily)</fullName>
    </submittedName>
</protein>
<organism evidence="1 2">
    <name type="scientific">Subtercola frigoramans</name>
    <dbReference type="NCBI Taxonomy" id="120298"/>
    <lineage>
        <taxon>Bacteria</taxon>
        <taxon>Bacillati</taxon>
        <taxon>Actinomycetota</taxon>
        <taxon>Actinomycetes</taxon>
        <taxon>Micrococcales</taxon>
        <taxon>Microbacteriaceae</taxon>
        <taxon>Subtercola</taxon>
    </lineage>
</organism>
<accession>A0ABS2L5J6</accession>
<dbReference type="EMBL" id="JAFBBU010000001">
    <property type="protein sequence ID" value="MBM7472337.1"/>
    <property type="molecule type" value="Genomic_DNA"/>
</dbReference>